<evidence type="ECO:0000256" key="1">
    <source>
        <dbReference type="SAM" id="MobiDB-lite"/>
    </source>
</evidence>
<feature type="compositionally biased region" description="Basic and acidic residues" evidence="1">
    <location>
        <begin position="70"/>
        <end position="91"/>
    </location>
</feature>
<dbReference type="AlphaFoldDB" id="A0A6A6U360"/>
<feature type="region of interest" description="Disordered" evidence="1">
    <location>
        <begin position="248"/>
        <end position="268"/>
    </location>
</feature>
<name>A0A6A6U360_9PEZI</name>
<accession>A0A6A6U360</accession>
<dbReference type="EMBL" id="MU004238">
    <property type="protein sequence ID" value="KAF2666709.1"/>
    <property type="molecule type" value="Genomic_DNA"/>
</dbReference>
<gene>
    <name evidence="2" type="ORF">BT63DRAFT_316262</name>
</gene>
<evidence type="ECO:0000313" key="2">
    <source>
        <dbReference type="EMBL" id="KAF2666709.1"/>
    </source>
</evidence>
<organism evidence="2 3">
    <name type="scientific">Microthyrium microscopicum</name>
    <dbReference type="NCBI Taxonomy" id="703497"/>
    <lineage>
        <taxon>Eukaryota</taxon>
        <taxon>Fungi</taxon>
        <taxon>Dikarya</taxon>
        <taxon>Ascomycota</taxon>
        <taxon>Pezizomycotina</taxon>
        <taxon>Dothideomycetes</taxon>
        <taxon>Dothideomycetes incertae sedis</taxon>
        <taxon>Microthyriales</taxon>
        <taxon>Microthyriaceae</taxon>
        <taxon>Microthyrium</taxon>
    </lineage>
</organism>
<feature type="compositionally biased region" description="Low complexity" evidence="1">
    <location>
        <begin position="20"/>
        <end position="29"/>
    </location>
</feature>
<protein>
    <submittedName>
        <fullName evidence="2">Uncharacterized protein</fullName>
    </submittedName>
</protein>
<reference evidence="2" key="1">
    <citation type="journal article" date="2020" name="Stud. Mycol.">
        <title>101 Dothideomycetes genomes: a test case for predicting lifestyles and emergence of pathogens.</title>
        <authorList>
            <person name="Haridas S."/>
            <person name="Albert R."/>
            <person name="Binder M."/>
            <person name="Bloem J."/>
            <person name="Labutti K."/>
            <person name="Salamov A."/>
            <person name="Andreopoulos B."/>
            <person name="Baker S."/>
            <person name="Barry K."/>
            <person name="Bills G."/>
            <person name="Bluhm B."/>
            <person name="Cannon C."/>
            <person name="Castanera R."/>
            <person name="Culley D."/>
            <person name="Daum C."/>
            <person name="Ezra D."/>
            <person name="Gonzalez J."/>
            <person name="Henrissat B."/>
            <person name="Kuo A."/>
            <person name="Liang C."/>
            <person name="Lipzen A."/>
            <person name="Lutzoni F."/>
            <person name="Magnuson J."/>
            <person name="Mondo S."/>
            <person name="Nolan M."/>
            <person name="Ohm R."/>
            <person name="Pangilinan J."/>
            <person name="Park H.-J."/>
            <person name="Ramirez L."/>
            <person name="Alfaro M."/>
            <person name="Sun H."/>
            <person name="Tritt A."/>
            <person name="Yoshinaga Y."/>
            <person name="Zwiers L.-H."/>
            <person name="Turgeon B."/>
            <person name="Goodwin S."/>
            <person name="Spatafora J."/>
            <person name="Crous P."/>
            <person name="Grigoriev I."/>
        </authorList>
    </citation>
    <scope>NUCLEOTIDE SEQUENCE</scope>
    <source>
        <strain evidence="2">CBS 115976</strain>
    </source>
</reference>
<evidence type="ECO:0000313" key="3">
    <source>
        <dbReference type="Proteomes" id="UP000799302"/>
    </source>
</evidence>
<dbReference type="Proteomes" id="UP000799302">
    <property type="component" value="Unassembled WGS sequence"/>
</dbReference>
<feature type="region of interest" description="Disordered" evidence="1">
    <location>
        <begin position="1"/>
        <end position="127"/>
    </location>
</feature>
<dbReference type="OrthoDB" id="3936869at2759"/>
<feature type="compositionally biased region" description="Pro residues" evidence="1">
    <location>
        <begin position="1"/>
        <end position="12"/>
    </location>
</feature>
<sequence>MSSSPSPNPPESPPRKSKATPKATSSKSAKPPPKPSQAPKTSQAPSPKPPQDANAEAPPPVQVTSASIYSHDDHQPDDADPGHLEVPADTHDNDDDSENDDGYPPIDEDAPATSLLPPPSFKPLFSLISDPLTNETHHPSVYYVFSDDADNEREGHDVATIAALRALDQNSQQVGDEGGEESEAEERFILLDMEPTEGQDELGLKVRNIASLSPAWAITAANLRPAPTFEEDEESESLMLTIEGLELADPGSGASHRKPVGRIKEEAEQKAADLLQEARKRGGGGVVDGLGELWRHLSEGLAVLDKVTGDEGPRSS</sequence>
<proteinExistence type="predicted"/>
<feature type="compositionally biased region" description="Acidic residues" evidence="1">
    <location>
        <begin position="92"/>
        <end position="110"/>
    </location>
</feature>
<keyword evidence="3" id="KW-1185">Reference proteome</keyword>